<dbReference type="OrthoDB" id="8454614at2"/>
<name>X7ECI0_9RHOB</name>
<reference evidence="1 2" key="1">
    <citation type="submission" date="2014-01" db="EMBL/GenBank/DDBJ databases">
        <title>Roseivivax halodurans JCM 10272 Genome Sequencing.</title>
        <authorList>
            <person name="Lai Q."/>
            <person name="Li G."/>
            <person name="Shao Z."/>
        </authorList>
    </citation>
    <scope>NUCLEOTIDE SEQUENCE [LARGE SCALE GENOMIC DNA]</scope>
    <source>
        <strain evidence="1 2">JCM 10272</strain>
    </source>
</reference>
<dbReference type="RefSeq" id="WP_037266724.1">
    <property type="nucleotide sequence ID" value="NZ_JALZ01000050.1"/>
</dbReference>
<evidence type="ECO:0000313" key="2">
    <source>
        <dbReference type="Proteomes" id="UP000022447"/>
    </source>
</evidence>
<organism evidence="1 2">
    <name type="scientific">Roseivivax halodurans JCM 10272</name>
    <dbReference type="NCBI Taxonomy" id="1449350"/>
    <lineage>
        <taxon>Bacteria</taxon>
        <taxon>Pseudomonadati</taxon>
        <taxon>Pseudomonadota</taxon>
        <taxon>Alphaproteobacteria</taxon>
        <taxon>Rhodobacterales</taxon>
        <taxon>Roseobacteraceae</taxon>
        <taxon>Roseivivax</taxon>
    </lineage>
</organism>
<evidence type="ECO:0000313" key="1">
    <source>
        <dbReference type="EMBL" id="ETX12823.1"/>
    </source>
</evidence>
<evidence type="ECO:0008006" key="3">
    <source>
        <dbReference type="Google" id="ProtNLM"/>
    </source>
</evidence>
<keyword evidence="2" id="KW-1185">Reference proteome</keyword>
<proteinExistence type="predicted"/>
<accession>X7ECI0</accession>
<comment type="caution">
    <text evidence="1">The sequence shown here is derived from an EMBL/GenBank/DDBJ whole genome shotgun (WGS) entry which is preliminary data.</text>
</comment>
<gene>
    <name evidence="1" type="ORF">OCH239_16965</name>
</gene>
<dbReference type="eggNOG" id="ENOG5032XTF">
    <property type="taxonomic scope" value="Bacteria"/>
</dbReference>
<dbReference type="EMBL" id="JALZ01000050">
    <property type="protein sequence ID" value="ETX12823.1"/>
    <property type="molecule type" value="Genomic_DNA"/>
</dbReference>
<dbReference type="Proteomes" id="UP000022447">
    <property type="component" value="Unassembled WGS sequence"/>
</dbReference>
<dbReference type="STRING" id="1449350.OCH239_16965"/>
<dbReference type="AlphaFoldDB" id="X7ECI0"/>
<sequence>MTRILEIAAGALALAALSACDDMETASGTGSSGIMSPSPSGPPFITTYDASVSDAAVDACRSTLEAQTDGNVDVVGSEFSEANTAIYMRVGENGAPWRCLVSNDGTGPSVMFMGDEGAL</sequence>
<dbReference type="PROSITE" id="PS51257">
    <property type="entry name" value="PROKAR_LIPOPROTEIN"/>
    <property type="match status" value="1"/>
</dbReference>
<protein>
    <recommendedName>
        <fullName evidence="3">Lipoprotein</fullName>
    </recommendedName>
</protein>